<keyword evidence="3" id="KW-1185">Reference proteome</keyword>
<gene>
    <name evidence="2" type="ORF">FGIG_03136</name>
</gene>
<keyword evidence="1" id="KW-0472">Membrane</keyword>
<evidence type="ECO:0000313" key="2">
    <source>
        <dbReference type="EMBL" id="TPP67025.1"/>
    </source>
</evidence>
<dbReference type="EMBL" id="SUNJ01001162">
    <property type="protein sequence ID" value="TPP67025.1"/>
    <property type="molecule type" value="Genomic_DNA"/>
</dbReference>
<keyword evidence="1" id="KW-1133">Transmembrane helix</keyword>
<sequence length="103" mass="11821">MREKLTWILQCLLCRHSVCSIVTIFLLLFSETPKHRGRVHGANQKTTNEVINFERADDSEELITKGSAKNVLYTITEGSEEMNQQLQALEYRTCIGPSEYVFP</sequence>
<evidence type="ECO:0000256" key="1">
    <source>
        <dbReference type="SAM" id="Phobius"/>
    </source>
</evidence>
<dbReference type="Proteomes" id="UP000316759">
    <property type="component" value="Unassembled WGS sequence"/>
</dbReference>
<keyword evidence="1" id="KW-0812">Transmembrane</keyword>
<protein>
    <submittedName>
        <fullName evidence="2">Uncharacterized protein</fullName>
    </submittedName>
</protein>
<name>A0A504Z2S0_FASGI</name>
<evidence type="ECO:0000313" key="3">
    <source>
        <dbReference type="Proteomes" id="UP000316759"/>
    </source>
</evidence>
<dbReference type="AlphaFoldDB" id="A0A504Z2S0"/>
<reference evidence="2 3" key="1">
    <citation type="submission" date="2019-04" db="EMBL/GenBank/DDBJ databases">
        <title>Annotation for the trematode Fasciola gigantica.</title>
        <authorList>
            <person name="Choi Y.-J."/>
        </authorList>
    </citation>
    <scope>NUCLEOTIDE SEQUENCE [LARGE SCALE GENOMIC DNA]</scope>
    <source>
        <strain evidence="2">Uganda_cow_1</strain>
    </source>
</reference>
<proteinExistence type="predicted"/>
<organism evidence="2 3">
    <name type="scientific">Fasciola gigantica</name>
    <name type="common">Giant liver fluke</name>
    <dbReference type="NCBI Taxonomy" id="46835"/>
    <lineage>
        <taxon>Eukaryota</taxon>
        <taxon>Metazoa</taxon>
        <taxon>Spiralia</taxon>
        <taxon>Lophotrochozoa</taxon>
        <taxon>Platyhelminthes</taxon>
        <taxon>Trematoda</taxon>
        <taxon>Digenea</taxon>
        <taxon>Plagiorchiida</taxon>
        <taxon>Echinostomata</taxon>
        <taxon>Echinostomatoidea</taxon>
        <taxon>Fasciolidae</taxon>
        <taxon>Fasciola</taxon>
    </lineage>
</organism>
<accession>A0A504Z2S0</accession>
<comment type="caution">
    <text evidence="2">The sequence shown here is derived from an EMBL/GenBank/DDBJ whole genome shotgun (WGS) entry which is preliminary data.</text>
</comment>
<feature type="transmembrane region" description="Helical" evidence="1">
    <location>
        <begin position="6"/>
        <end position="29"/>
    </location>
</feature>